<evidence type="ECO:0000313" key="3">
    <source>
        <dbReference type="Proteomes" id="UP001595839"/>
    </source>
</evidence>
<proteinExistence type="predicted"/>
<feature type="transmembrane region" description="Helical" evidence="1">
    <location>
        <begin position="112"/>
        <end position="138"/>
    </location>
</feature>
<keyword evidence="3" id="KW-1185">Reference proteome</keyword>
<evidence type="ECO:0000313" key="2">
    <source>
        <dbReference type="EMBL" id="MFC4499831.1"/>
    </source>
</evidence>
<reference evidence="3" key="1">
    <citation type="journal article" date="2019" name="Int. J. Syst. Evol. Microbiol.">
        <title>The Global Catalogue of Microorganisms (GCM) 10K type strain sequencing project: providing services to taxonomists for standard genome sequencing and annotation.</title>
        <authorList>
            <consortium name="The Broad Institute Genomics Platform"/>
            <consortium name="The Broad Institute Genome Sequencing Center for Infectious Disease"/>
            <person name="Wu L."/>
            <person name="Ma J."/>
        </authorList>
    </citation>
    <scope>NUCLEOTIDE SEQUENCE [LARGE SCALE GENOMIC DNA]</scope>
    <source>
        <strain evidence="3">CGMCC 4.7177</strain>
    </source>
</reference>
<keyword evidence="1" id="KW-0812">Transmembrane</keyword>
<feature type="transmembrane region" description="Helical" evidence="1">
    <location>
        <begin position="84"/>
        <end position="106"/>
    </location>
</feature>
<dbReference type="EMBL" id="JBHSFK010000005">
    <property type="protein sequence ID" value="MFC4499831.1"/>
    <property type="molecule type" value="Genomic_DNA"/>
</dbReference>
<dbReference type="Pfam" id="PF20226">
    <property type="entry name" value="DUF6585"/>
    <property type="match status" value="1"/>
</dbReference>
<dbReference type="InterPro" id="IPR046492">
    <property type="entry name" value="DUF6585"/>
</dbReference>
<comment type="caution">
    <text evidence="2">The sequence shown here is derived from an EMBL/GenBank/DDBJ whole genome shotgun (WGS) entry which is preliminary data.</text>
</comment>
<organism evidence="2 3">
    <name type="scientific">Streptomyces vulcanius</name>
    <dbReference type="NCBI Taxonomy" id="1441876"/>
    <lineage>
        <taxon>Bacteria</taxon>
        <taxon>Bacillati</taxon>
        <taxon>Actinomycetota</taxon>
        <taxon>Actinomycetes</taxon>
        <taxon>Kitasatosporales</taxon>
        <taxon>Streptomycetaceae</taxon>
        <taxon>Streptomyces</taxon>
    </lineage>
</organism>
<dbReference type="Proteomes" id="UP001595839">
    <property type="component" value="Unassembled WGS sequence"/>
</dbReference>
<sequence>MGVVGPRRTTAIYRFLARRRSISTTSGSSTCLANRPVGAQRRTVGVTMGARNLWDEIPATVPGAAAEHRLGASRYAFRTQTSSVSWWGSFMLLLVTAFCVMMIFIISGESEWTNAVLFIILGGCTFLGAIAVPLVALFRPVEWCAVFEGGVVYQDGSRPPIVGAWEEITGCQRHATDLVRNGVTMSTTHSVYVQMPAGNFMLSGDTPNARDISALIGEHWVAVQERIAEEHATAQLAELGELLQTGGRVEFGPFTVSLAGLEHGGTVLDWKKISEVELMGSTICVVVTGERKPVREPVSGVPDSVLFLTLSDALRRTAQQTT</sequence>
<gene>
    <name evidence="2" type="ORF">ACFPIH_09845</name>
</gene>
<keyword evidence="1" id="KW-0472">Membrane</keyword>
<protein>
    <submittedName>
        <fullName evidence="2">DUF6585 family protein</fullName>
    </submittedName>
</protein>
<name>A0ABV9AL50_9ACTN</name>
<keyword evidence="1" id="KW-1133">Transmembrane helix</keyword>
<evidence type="ECO:0000256" key="1">
    <source>
        <dbReference type="SAM" id="Phobius"/>
    </source>
</evidence>
<dbReference type="RefSeq" id="WP_381165427.1">
    <property type="nucleotide sequence ID" value="NZ_JBHSFK010000005.1"/>
</dbReference>
<accession>A0ABV9AL50</accession>